<dbReference type="EMBL" id="UINC01170747">
    <property type="protein sequence ID" value="SVD74943.1"/>
    <property type="molecule type" value="Genomic_DNA"/>
</dbReference>
<dbReference type="Pfam" id="PF01408">
    <property type="entry name" value="GFO_IDH_MocA"/>
    <property type="match status" value="1"/>
</dbReference>
<name>A0A382XVD4_9ZZZZ</name>
<dbReference type="Gene3D" id="3.30.360.10">
    <property type="entry name" value="Dihydrodipicolinate Reductase, domain 2"/>
    <property type="match status" value="1"/>
</dbReference>
<dbReference type="SUPFAM" id="SSF51735">
    <property type="entry name" value="NAD(P)-binding Rossmann-fold domains"/>
    <property type="match status" value="1"/>
</dbReference>
<feature type="domain" description="GFO/IDH/MocA-like oxidoreductase" evidence="2">
    <location>
        <begin position="131"/>
        <end position="227"/>
    </location>
</feature>
<reference evidence="3" key="1">
    <citation type="submission" date="2018-05" db="EMBL/GenBank/DDBJ databases">
        <authorList>
            <person name="Lanie J.A."/>
            <person name="Ng W.-L."/>
            <person name="Kazmierczak K.M."/>
            <person name="Andrzejewski T.M."/>
            <person name="Davidsen T.M."/>
            <person name="Wayne K.J."/>
            <person name="Tettelin H."/>
            <person name="Glass J.I."/>
            <person name="Rusch D."/>
            <person name="Podicherti R."/>
            <person name="Tsui H.-C.T."/>
            <person name="Winkler M.E."/>
        </authorList>
    </citation>
    <scope>NUCLEOTIDE SEQUENCE</scope>
</reference>
<dbReference type="AlphaFoldDB" id="A0A382XVD4"/>
<dbReference type="InterPro" id="IPR055170">
    <property type="entry name" value="GFO_IDH_MocA-like_dom"/>
</dbReference>
<sequence length="232" mass="26622">MKKVKVALIGTGNWCLQHCRVLKENPKVEFCGILGRNKERTKRRAKLFDVPYYLDLNELIKNQKPNLINICLPNEHHFDMTMDVIKSSCNLFVEKPLVFKMQEAKKLLAEAKKRKLFFGINFNWRYSTPVRMALKAIKGNKLGDINFITWRFGGTGGGENKFGNLIETQCHGFDMLEFLNGPIQSVHSFMTNKTKNGYSTFVVSLKFANQSIGSILGSYDTSYAYPNTHYME</sequence>
<dbReference type="PANTHER" id="PTHR43377:SF1">
    <property type="entry name" value="BILIVERDIN REDUCTASE A"/>
    <property type="match status" value="1"/>
</dbReference>
<accession>A0A382XVD4</accession>
<proteinExistence type="predicted"/>
<dbReference type="Gene3D" id="3.40.50.720">
    <property type="entry name" value="NAD(P)-binding Rossmann-like Domain"/>
    <property type="match status" value="1"/>
</dbReference>
<organism evidence="3">
    <name type="scientific">marine metagenome</name>
    <dbReference type="NCBI Taxonomy" id="408172"/>
    <lineage>
        <taxon>unclassified sequences</taxon>
        <taxon>metagenomes</taxon>
        <taxon>ecological metagenomes</taxon>
    </lineage>
</organism>
<dbReference type="InterPro" id="IPR000683">
    <property type="entry name" value="Gfo/Idh/MocA-like_OxRdtase_N"/>
</dbReference>
<dbReference type="InterPro" id="IPR051450">
    <property type="entry name" value="Gfo/Idh/MocA_Oxidoreductases"/>
</dbReference>
<dbReference type="Pfam" id="PF22725">
    <property type="entry name" value="GFO_IDH_MocA_C3"/>
    <property type="match status" value="1"/>
</dbReference>
<evidence type="ECO:0000259" key="1">
    <source>
        <dbReference type="Pfam" id="PF01408"/>
    </source>
</evidence>
<feature type="domain" description="Gfo/Idh/MocA-like oxidoreductase N-terminal" evidence="1">
    <location>
        <begin position="4"/>
        <end position="121"/>
    </location>
</feature>
<evidence type="ECO:0000259" key="2">
    <source>
        <dbReference type="Pfam" id="PF22725"/>
    </source>
</evidence>
<dbReference type="PANTHER" id="PTHR43377">
    <property type="entry name" value="BILIVERDIN REDUCTASE A"/>
    <property type="match status" value="1"/>
</dbReference>
<protein>
    <submittedName>
        <fullName evidence="3">Uncharacterized protein</fullName>
    </submittedName>
</protein>
<dbReference type="GO" id="GO:0000166">
    <property type="term" value="F:nucleotide binding"/>
    <property type="evidence" value="ECO:0007669"/>
    <property type="project" value="InterPro"/>
</dbReference>
<gene>
    <name evidence="3" type="ORF">METZ01_LOCUS427797</name>
</gene>
<feature type="non-terminal residue" evidence="3">
    <location>
        <position position="232"/>
    </location>
</feature>
<dbReference type="InterPro" id="IPR036291">
    <property type="entry name" value="NAD(P)-bd_dom_sf"/>
</dbReference>
<dbReference type="SUPFAM" id="SSF55347">
    <property type="entry name" value="Glyceraldehyde-3-phosphate dehydrogenase-like, C-terminal domain"/>
    <property type="match status" value="1"/>
</dbReference>
<evidence type="ECO:0000313" key="3">
    <source>
        <dbReference type="EMBL" id="SVD74943.1"/>
    </source>
</evidence>